<sequence>MWQAETKSKQWKFDRVMKEIQERNMDVYIYLMKLDPEKWTLLHDGEHRHGIMTSNIPEALNSVLKKARVSGTSNHIYTLRINNKSCSCGKWQTHTLPCSYVLAVCRENESRADTYVPKIYMRQTYRRTYQVNFHPALSENFWRDFPFNLTFYPPNMKKERGRK</sequence>
<evidence type="ECO:0000313" key="2">
    <source>
        <dbReference type="Proteomes" id="UP001060085"/>
    </source>
</evidence>
<dbReference type="Proteomes" id="UP001060085">
    <property type="component" value="Linkage Group LG06"/>
</dbReference>
<gene>
    <name evidence="1" type="ORF">M9H77_28430</name>
</gene>
<protein>
    <submittedName>
        <fullName evidence="1">Uncharacterized protein</fullName>
    </submittedName>
</protein>
<name>A0ACC0AFB7_CATRO</name>
<accession>A0ACC0AFB7</accession>
<organism evidence="1 2">
    <name type="scientific">Catharanthus roseus</name>
    <name type="common">Madagascar periwinkle</name>
    <name type="synonym">Vinca rosea</name>
    <dbReference type="NCBI Taxonomy" id="4058"/>
    <lineage>
        <taxon>Eukaryota</taxon>
        <taxon>Viridiplantae</taxon>
        <taxon>Streptophyta</taxon>
        <taxon>Embryophyta</taxon>
        <taxon>Tracheophyta</taxon>
        <taxon>Spermatophyta</taxon>
        <taxon>Magnoliopsida</taxon>
        <taxon>eudicotyledons</taxon>
        <taxon>Gunneridae</taxon>
        <taxon>Pentapetalae</taxon>
        <taxon>asterids</taxon>
        <taxon>lamiids</taxon>
        <taxon>Gentianales</taxon>
        <taxon>Apocynaceae</taxon>
        <taxon>Rauvolfioideae</taxon>
        <taxon>Vinceae</taxon>
        <taxon>Catharanthinae</taxon>
        <taxon>Catharanthus</taxon>
    </lineage>
</organism>
<proteinExistence type="predicted"/>
<comment type="caution">
    <text evidence="1">The sequence shown here is derived from an EMBL/GenBank/DDBJ whole genome shotgun (WGS) entry which is preliminary data.</text>
</comment>
<dbReference type="EMBL" id="CM044706">
    <property type="protein sequence ID" value="KAI5659637.1"/>
    <property type="molecule type" value="Genomic_DNA"/>
</dbReference>
<evidence type="ECO:0000313" key="1">
    <source>
        <dbReference type="EMBL" id="KAI5659637.1"/>
    </source>
</evidence>
<keyword evidence="2" id="KW-1185">Reference proteome</keyword>
<reference evidence="2" key="1">
    <citation type="journal article" date="2023" name="Nat. Plants">
        <title>Single-cell RNA sequencing provides a high-resolution roadmap for understanding the multicellular compartmentation of specialized metabolism.</title>
        <authorList>
            <person name="Sun S."/>
            <person name="Shen X."/>
            <person name="Li Y."/>
            <person name="Li Y."/>
            <person name="Wang S."/>
            <person name="Li R."/>
            <person name="Zhang H."/>
            <person name="Shen G."/>
            <person name="Guo B."/>
            <person name="Wei J."/>
            <person name="Xu J."/>
            <person name="St-Pierre B."/>
            <person name="Chen S."/>
            <person name="Sun C."/>
        </authorList>
    </citation>
    <scope>NUCLEOTIDE SEQUENCE [LARGE SCALE GENOMIC DNA]</scope>
</reference>